<evidence type="ECO:0000256" key="5">
    <source>
        <dbReference type="ARBA" id="ARBA00023242"/>
    </source>
</evidence>
<feature type="compositionally biased region" description="Low complexity" evidence="6">
    <location>
        <begin position="395"/>
        <end position="405"/>
    </location>
</feature>
<reference evidence="8 9" key="1">
    <citation type="submission" date="2024-02" db="EMBL/GenBank/DDBJ databases">
        <title>A draft genome for the cacao thread blight pathogen Marasmius crinis-equi.</title>
        <authorList>
            <person name="Cohen S.P."/>
            <person name="Baruah I.K."/>
            <person name="Amoako-Attah I."/>
            <person name="Bukari Y."/>
            <person name="Meinhardt L.W."/>
            <person name="Bailey B.A."/>
        </authorList>
    </citation>
    <scope>NUCLEOTIDE SEQUENCE [LARGE SCALE GENOMIC DNA]</scope>
    <source>
        <strain evidence="8 9">GH-76</strain>
    </source>
</reference>
<feature type="compositionally biased region" description="Acidic residues" evidence="6">
    <location>
        <begin position="372"/>
        <end position="382"/>
    </location>
</feature>
<feature type="compositionally biased region" description="Low complexity" evidence="6">
    <location>
        <begin position="425"/>
        <end position="443"/>
    </location>
</feature>
<evidence type="ECO:0000256" key="1">
    <source>
        <dbReference type="ARBA" id="ARBA00004123"/>
    </source>
</evidence>
<keyword evidence="5" id="KW-0539">Nucleus</keyword>
<feature type="compositionally biased region" description="Basic and acidic residues" evidence="6">
    <location>
        <begin position="625"/>
        <end position="644"/>
    </location>
</feature>
<feature type="compositionally biased region" description="Basic and acidic residues" evidence="6">
    <location>
        <begin position="589"/>
        <end position="601"/>
    </location>
</feature>
<feature type="compositionally biased region" description="Low complexity" evidence="6">
    <location>
        <begin position="456"/>
        <end position="468"/>
    </location>
</feature>
<feature type="compositionally biased region" description="Polar residues" evidence="6">
    <location>
        <begin position="707"/>
        <end position="717"/>
    </location>
</feature>
<evidence type="ECO:0000256" key="3">
    <source>
        <dbReference type="ARBA" id="ARBA00022454"/>
    </source>
</evidence>
<feature type="compositionally biased region" description="Polar residues" evidence="6">
    <location>
        <begin position="577"/>
        <end position="586"/>
    </location>
</feature>
<organism evidence="8 9">
    <name type="scientific">Marasmius crinis-equi</name>
    <dbReference type="NCBI Taxonomy" id="585013"/>
    <lineage>
        <taxon>Eukaryota</taxon>
        <taxon>Fungi</taxon>
        <taxon>Dikarya</taxon>
        <taxon>Basidiomycota</taxon>
        <taxon>Agaricomycotina</taxon>
        <taxon>Agaricomycetes</taxon>
        <taxon>Agaricomycetidae</taxon>
        <taxon>Agaricales</taxon>
        <taxon>Marasmiineae</taxon>
        <taxon>Marasmiaceae</taxon>
        <taxon>Marasmius</taxon>
    </lineage>
</organism>
<feature type="compositionally biased region" description="Basic and acidic residues" evidence="6">
    <location>
        <begin position="778"/>
        <end position="787"/>
    </location>
</feature>
<proteinExistence type="predicted"/>
<feature type="region of interest" description="Disordered" evidence="6">
    <location>
        <begin position="161"/>
        <end position="226"/>
    </location>
</feature>
<sequence>MSKSTSPRWVADYLIEVAQEYGGDASLFPDCTKKKKVQVIGFLSFGSRNLDEDTILWALVSDKTHYIPVRFSQEAVAQYRRDNGERFTAHKTSIITLAKYRVILTRAPKGSGQPGLSEEAKLVLDCTEFSLIGSCGEDVWGTPRAVEKDVSEIREWETGLRKGGGDGNILRDRKRNAEQNGREKHVKILLPEGHGSPQPQPKPRMSSRNESSSTSREISWKAKGKQKEIVVEDTFARRRQRHWTRYARYTEEHSMRPEGWKEIVKGLSIYGEEDEPDTEVMPPPKKKRAMSHPLDIGSTQPSQPLAGAAPVEEPGKDGTEPAPQTHPDDSAGSWPSQQATPPPSDNDPQRLGIVRDRSSTPIGEAEWPPTDHEEEQEQEEAPVLDSSPMERRSSHSPSSPARPFSVSIPTPAQRKRVAFTPSQKENLNVVVEEPELPLVSSPEMPKTHNSDDLQRSSLSPVKSSPLVSQVTATQTMNYLSSSLDLGMNVRRRVPPPRQPEDIPKSGRVLAPPSDTSGSQGQSQSQTQGREEEEEKSNEGRTEDRQGTTLQHSSRFGLPEPARTTAKTRAHDDYIIPETQSQPVVFQTATRDKDDGDRDTRSEGCSLDVHPGTAALPDMDTEDEREGDRDYQRERLKFDRVHRATEISQGYPEKPGEAGHEADDEQTLASLFSGTKRNHDPADWVEPSFLSSSEMGNSKAHHGHIKGTEQTHNGTATSSKRRIESFKSHRNGTAMHKTQRDRDSNTLTAKGKKRARGDASDDDDDFGHTEGRVKKKFKRTEVEHDADPARGFLNNSTGGASRSKLNGFSLGLDDMKCEKSWMMNWERLGRILLKTGRERVQRLKDAT</sequence>
<feature type="compositionally biased region" description="Low complexity" evidence="6">
    <location>
        <begin position="206"/>
        <end position="217"/>
    </location>
</feature>
<feature type="compositionally biased region" description="Basic and acidic residues" evidence="6">
    <location>
        <begin position="536"/>
        <end position="545"/>
    </location>
</feature>
<dbReference type="InterPro" id="IPR019437">
    <property type="entry name" value="TPP1/Est3"/>
</dbReference>
<keyword evidence="9" id="KW-1185">Reference proteome</keyword>
<evidence type="ECO:0000313" key="8">
    <source>
        <dbReference type="EMBL" id="KAL0575590.1"/>
    </source>
</evidence>
<feature type="domain" description="Shelterin complex subunit TPP1/Est3" evidence="7">
    <location>
        <begin position="29"/>
        <end position="107"/>
    </location>
</feature>
<dbReference type="EMBL" id="JBAHYK010000291">
    <property type="protein sequence ID" value="KAL0575590.1"/>
    <property type="molecule type" value="Genomic_DNA"/>
</dbReference>
<dbReference type="Pfam" id="PF10341">
    <property type="entry name" value="TPP1"/>
    <property type="match status" value="1"/>
</dbReference>
<evidence type="ECO:0000256" key="6">
    <source>
        <dbReference type="SAM" id="MobiDB-lite"/>
    </source>
</evidence>
<protein>
    <recommendedName>
        <fullName evidence="7">Shelterin complex subunit TPP1/Est3 domain-containing protein</fullName>
    </recommendedName>
</protein>
<dbReference type="Gene3D" id="2.40.50.960">
    <property type="match status" value="1"/>
</dbReference>
<feature type="compositionally biased region" description="Polar residues" evidence="6">
    <location>
        <begin position="792"/>
        <end position="803"/>
    </location>
</feature>
<name>A0ABR3FK19_9AGAR</name>
<evidence type="ECO:0000256" key="4">
    <source>
        <dbReference type="ARBA" id="ARBA00022895"/>
    </source>
</evidence>
<feature type="compositionally biased region" description="Polar residues" evidence="6">
    <location>
        <begin position="469"/>
        <end position="483"/>
    </location>
</feature>
<feature type="compositionally biased region" description="Basic and acidic residues" evidence="6">
    <location>
        <begin position="445"/>
        <end position="454"/>
    </location>
</feature>
<comment type="subcellular location">
    <subcellularLocation>
        <location evidence="2">Chromosome</location>
        <location evidence="2">Telomere</location>
    </subcellularLocation>
    <subcellularLocation>
        <location evidence="1">Nucleus</location>
    </subcellularLocation>
</comment>
<accession>A0ABR3FK19</accession>
<feature type="compositionally biased region" description="Low complexity" evidence="6">
    <location>
        <begin position="516"/>
        <end position="527"/>
    </location>
</feature>
<evidence type="ECO:0000259" key="7">
    <source>
        <dbReference type="Pfam" id="PF10341"/>
    </source>
</evidence>
<comment type="caution">
    <text evidence="8">The sequence shown here is derived from an EMBL/GenBank/DDBJ whole genome shotgun (WGS) entry which is preliminary data.</text>
</comment>
<evidence type="ECO:0000256" key="2">
    <source>
        <dbReference type="ARBA" id="ARBA00004574"/>
    </source>
</evidence>
<dbReference type="Proteomes" id="UP001465976">
    <property type="component" value="Unassembled WGS sequence"/>
</dbReference>
<evidence type="ECO:0000313" key="9">
    <source>
        <dbReference type="Proteomes" id="UP001465976"/>
    </source>
</evidence>
<gene>
    <name evidence="8" type="ORF">V5O48_006375</name>
</gene>
<keyword evidence="4" id="KW-0779">Telomere</keyword>
<feature type="compositionally biased region" description="Basic and acidic residues" evidence="6">
    <location>
        <begin position="161"/>
        <end position="183"/>
    </location>
</feature>
<feature type="region of interest" description="Disordered" evidence="6">
    <location>
        <begin position="271"/>
        <end position="803"/>
    </location>
</feature>
<keyword evidence="3" id="KW-0158">Chromosome</keyword>